<dbReference type="AlphaFoldDB" id="A0AAE1CUT8"/>
<accession>A0AAE1CUT8</accession>
<proteinExistence type="predicted"/>
<name>A0AAE1CUT8_9GAST</name>
<keyword evidence="2" id="KW-1185">Reference proteome</keyword>
<evidence type="ECO:0000313" key="1">
    <source>
        <dbReference type="EMBL" id="KAK3738038.1"/>
    </source>
</evidence>
<reference evidence="1" key="1">
    <citation type="journal article" date="2023" name="G3 (Bethesda)">
        <title>A reference genome for the long-term kleptoplast-retaining sea slug Elysia crispata morphotype clarki.</title>
        <authorList>
            <person name="Eastman K.E."/>
            <person name="Pendleton A.L."/>
            <person name="Shaikh M.A."/>
            <person name="Suttiyut T."/>
            <person name="Ogas R."/>
            <person name="Tomko P."/>
            <person name="Gavelis G."/>
            <person name="Widhalm J.R."/>
            <person name="Wisecaver J.H."/>
        </authorList>
    </citation>
    <scope>NUCLEOTIDE SEQUENCE</scope>
    <source>
        <strain evidence="1">ECLA1</strain>
    </source>
</reference>
<organism evidence="1 2">
    <name type="scientific">Elysia crispata</name>
    <name type="common">lettuce slug</name>
    <dbReference type="NCBI Taxonomy" id="231223"/>
    <lineage>
        <taxon>Eukaryota</taxon>
        <taxon>Metazoa</taxon>
        <taxon>Spiralia</taxon>
        <taxon>Lophotrochozoa</taxon>
        <taxon>Mollusca</taxon>
        <taxon>Gastropoda</taxon>
        <taxon>Heterobranchia</taxon>
        <taxon>Euthyneura</taxon>
        <taxon>Panpulmonata</taxon>
        <taxon>Sacoglossa</taxon>
        <taxon>Placobranchoidea</taxon>
        <taxon>Plakobranchidae</taxon>
        <taxon>Elysia</taxon>
    </lineage>
</organism>
<dbReference type="EMBL" id="JAWDGP010006605">
    <property type="protein sequence ID" value="KAK3738038.1"/>
    <property type="molecule type" value="Genomic_DNA"/>
</dbReference>
<sequence length="67" mass="7287">MNKCRGVVANSATSTAHTKNVQRREFFFPKCAQAVPIISSPSYVAAGKLEDPAGRNQQFRGGSFEIN</sequence>
<evidence type="ECO:0000313" key="2">
    <source>
        <dbReference type="Proteomes" id="UP001283361"/>
    </source>
</evidence>
<gene>
    <name evidence="1" type="ORF">RRG08_067205</name>
</gene>
<protein>
    <submittedName>
        <fullName evidence="1">Uncharacterized protein</fullName>
    </submittedName>
</protein>
<comment type="caution">
    <text evidence="1">The sequence shown here is derived from an EMBL/GenBank/DDBJ whole genome shotgun (WGS) entry which is preliminary data.</text>
</comment>
<dbReference type="Proteomes" id="UP001283361">
    <property type="component" value="Unassembled WGS sequence"/>
</dbReference>